<reference evidence="1" key="1">
    <citation type="submission" date="2018-06" db="EMBL/GenBank/DDBJ databases">
        <authorList>
            <person name="Zhirakovskaya E."/>
        </authorList>
    </citation>
    <scope>NUCLEOTIDE SEQUENCE</scope>
</reference>
<protein>
    <submittedName>
        <fullName evidence="1">Uncharacterized protein</fullName>
    </submittedName>
</protein>
<sequence>DCQAPESELRNRVAVREQSRLDASEAGVEVLENQLHHYRPLAASVAGSDVLVTHSDALAINRLLELLRSRGVQFKKQ</sequence>
<evidence type="ECO:0000313" key="1">
    <source>
        <dbReference type="EMBL" id="VAW76900.1"/>
    </source>
</evidence>
<dbReference type="AlphaFoldDB" id="A0A3B0YJI9"/>
<accession>A0A3B0YJI9</accession>
<gene>
    <name evidence="1" type="ORF">MNBD_GAMMA15-953</name>
</gene>
<organism evidence="1">
    <name type="scientific">hydrothermal vent metagenome</name>
    <dbReference type="NCBI Taxonomy" id="652676"/>
    <lineage>
        <taxon>unclassified sequences</taxon>
        <taxon>metagenomes</taxon>
        <taxon>ecological metagenomes</taxon>
    </lineage>
</organism>
<name>A0A3B0YJI9_9ZZZZ</name>
<proteinExistence type="predicted"/>
<feature type="non-terminal residue" evidence="1">
    <location>
        <position position="1"/>
    </location>
</feature>
<dbReference type="EMBL" id="UOFN01000071">
    <property type="protein sequence ID" value="VAW76900.1"/>
    <property type="molecule type" value="Genomic_DNA"/>
</dbReference>